<evidence type="ECO:0000259" key="4">
    <source>
        <dbReference type="PROSITE" id="PS51444"/>
    </source>
</evidence>
<organism evidence="5 6">
    <name type="scientific">Polypedilum vanderplanki</name>
    <name type="common">Sleeping chironomid midge</name>
    <dbReference type="NCBI Taxonomy" id="319348"/>
    <lineage>
        <taxon>Eukaryota</taxon>
        <taxon>Metazoa</taxon>
        <taxon>Ecdysozoa</taxon>
        <taxon>Arthropoda</taxon>
        <taxon>Hexapoda</taxon>
        <taxon>Insecta</taxon>
        <taxon>Pterygota</taxon>
        <taxon>Neoptera</taxon>
        <taxon>Endopterygota</taxon>
        <taxon>Diptera</taxon>
        <taxon>Nematocera</taxon>
        <taxon>Chironomoidea</taxon>
        <taxon>Chironomidae</taxon>
        <taxon>Chironominae</taxon>
        <taxon>Polypedilum</taxon>
        <taxon>Polypedilum</taxon>
    </lineage>
</organism>
<dbReference type="Pfam" id="PF02181">
    <property type="entry name" value="FH2"/>
    <property type="match status" value="1"/>
</dbReference>
<feature type="compositionally biased region" description="Basic and acidic residues" evidence="2">
    <location>
        <begin position="1091"/>
        <end position="1100"/>
    </location>
</feature>
<dbReference type="InterPro" id="IPR010472">
    <property type="entry name" value="FH3_dom"/>
</dbReference>
<dbReference type="SMART" id="SM01139">
    <property type="entry name" value="Drf_FH3"/>
    <property type="match status" value="1"/>
</dbReference>
<dbReference type="PANTHER" id="PTHR46345">
    <property type="entry name" value="INVERTED FORMIN-2"/>
    <property type="match status" value="1"/>
</dbReference>
<feature type="coiled-coil region" evidence="1">
    <location>
        <begin position="604"/>
        <end position="669"/>
    </location>
</feature>
<evidence type="ECO:0000256" key="2">
    <source>
        <dbReference type="SAM" id="MobiDB-lite"/>
    </source>
</evidence>
<evidence type="ECO:0000313" key="6">
    <source>
        <dbReference type="Proteomes" id="UP001107558"/>
    </source>
</evidence>
<dbReference type="PROSITE" id="PS51232">
    <property type="entry name" value="GBD_FH3"/>
    <property type="match status" value="1"/>
</dbReference>
<dbReference type="SUPFAM" id="SSF48371">
    <property type="entry name" value="ARM repeat"/>
    <property type="match status" value="1"/>
</dbReference>
<dbReference type="InterPro" id="IPR016024">
    <property type="entry name" value="ARM-type_fold"/>
</dbReference>
<feature type="region of interest" description="Disordered" evidence="2">
    <location>
        <begin position="1203"/>
        <end position="1225"/>
    </location>
</feature>
<dbReference type="PANTHER" id="PTHR46345:SF8">
    <property type="entry name" value="FORMIN 3, ISOFORM B"/>
    <property type="match status" value="1"/>
</dbReference>
<feature type="region of interest" description="Disordered" evidence="2">
    <location>
        <begin position="1091"/>
        <end position="1123"/>
    </location>
</feature>
<evidence type="ECO:0000313" key="5">
    <source>
        <dbReference type="EMBL" id="KAG5682092.1"/>
    </source>
</evidence>
<dbReference type="PROSITE" id="PS51444">
    <property type="entry name" value="FH2"/>
    <property type="match status" value="1"/>
</dbReference>
<dbReference type="Proteomes" id="UP001107558">
    <property type="component" value="Chromosome 1"/>
</dbReference>
<feature type="compositionally biased region" description="Polar residues" evidence="2">
    <location>
        <begin position="1445"/>
        <end position="1469"/>
    </location>
</feature>
<feature type="compositionally biased region" description="Low complexity" evidence="2">
    <location>
        <begin position="1295"/>
        <end position="1309"/>
    </location>
</feature>
<dbReference type="InterPro" id="IPR015425">
    <property type="entry name" value="FH2_Formin"/>
</dbReference>
<feature type="compositionally biased region" description="Low complexity" evidence="2">
    <location>
        <begin position="1400"/>
        <end position="1432"/>
    </location>
</feature>
<feature type="domain" description="GBD/FH3" evidence="3">
    <location>
        <begin position="1"/>
        <end position="223"/>
    </location>
</feature>
<feature type="compositionally biased region" description="Polar residues" evidence="2">
    <location>
        <begin position="1271"/>
        <end position="1294"/>
    </location>
</feature>
<evidence type="ECO:0000256" key="1">
    <source>
        <dbReference type="SAM" id="Coils"/>
    </source>
</evidence>
<gene>
    <name evidence="5" type="ORF">PVAND_011471</name>
</gene>
<dbReference type="SMART" id="SM00498">
    <property type="entry name" value="FH2"/>
    <property type="match status" value="1"/>
</dbReference>
<name>A0A9J6CJB6_POLVA</name>
<feature type="compositionally biased region" description="Polar residues" evidence="2">
    <location>
        <begin position="786"/>
        <end position="796"/>
    </location>
</feature>
<dbReference type="InterPro" id="IPR014768">
    <property type="entry name" value="GBD/FH3_dom"/>
</dbReference>
<feature type="region of interest" description="Disordered" evidence="2">
    <location>
        <begin position="1271"/>
        <end position="1315"/>
    </location>
</feature>
<sequence>MDINLDHIIENAEYVTKLAASLDSNKEIVKKQIFDLLITLCTYDQSGFTRAIEILETYKKLKKERYRLKIVICELENTLKLEYKVTLLKFINCLIISAGSVTNRLRIRNEYISLGILPVFNNLRKLANNVPDICLQLKVFDDQRECDESESLQGLDEKMNENSQLDIFYTIYRHVIETPNEDHFLHILQDFSKIEAKESMRDCIWSTLATIVQRTIALEDESDAEKMLRSASVQKISCPHCRSDIINSSRKFSIPFTSTSPNASIAISLPPPPPPMVFQNAKMPPPPPPPIPNAKTQNLINDSNVAPKVPENNQEMTFKTLPQQGIPIPRSKMKTINWNKIPQNKVIGQKNNIWSIVASNHQNTPLTEINWEEMEGLFCQQLTQSSPKPGKDIANNTFDMRSKKENEIVLLDGKRSLNVNIFLKQFRSSNEEIIRMIRDGEHDAIGIEKLRGLLKILPEFDELEILKNFKGEAHRLGHAEKFLLELLKLPNYKLRIECMLLIEEFTVNLNYLKPNINAMLYAGEDLMTSKALQEVFFLVIVAGNFLNSGGYAGNAAGVKLQSLQKLTDIRANKPGMNLIHFVALQAEKRNKKLLHLADDMSNLEDASKTTIEQLNNEISTLETRISTIKKQVDLPTTENDIKLQMENFMKTAENELKMLQNGLHELEKTRIKLAEFFCEDPQQFKIEECYKIFYQFCEKFKLAVKENEKRKMLEEQANMRRKQREEQLANKRRQFRQYETPTSNTLDNSFLMDPPSMLYDIRFSPAMNRRRISPNINTNDNRDEQVSPSPDITPNGSLRRRRSKVLSEEDEGGLMEFLRNSGHDNMSRERKSLSEYGSLDRSWAKRKHRPELLNVDFNLDRERPASPIDGKFQENNSDQKPRISREWRLKIENWLHANEQDDKHNEEYKRRMKRMSNRRTLDNDAESEKLDTLVEEKEKHHHLSPKSPVTVQPPTTIKIDVCDTVVSSGNVKLQHFSNNGKQIFSPENNESEKKQMFDKVQNSDTIDPIYDNNISKQLSETNNKIEIDSDNIETPPTVRRNISALKLLKTNQKVESLLADEKTNEQEILGDGQFNRFSSARRTRRYKRPIDTNHPTEELIKSSSTSSVLPQSMNTEESTILSSKEKNTLPMQIESGHNIHNPSLIRNNSIDKSIRKIHRESAIKSFSPEEEEGVKRYSNSSQIRSIPTNKITSHELNDEGFEETQSLVSDTPSLTTSSCNDEGSKLTTNKEIPIIVKPLVSSPTTTVITVAAAANKRPLKASNQLQSLLTRNQQSLERSRSLRNTTSSYPRNSGSLTSSTTTTTLTTATPRRVNSMKKLEKPDVVQKNPNKHLFVKRSNSRTSLISSISSLNSAVSTNTVKRMPTKFSSSSVSNTSTSVKKPVITIGNSSSTVPRTTALSSTRIPASRSSSSGSSIGPTKSSISKTLSTSALKTKENLVGRNTKLYPNSSARNSSSFMRPTTASASKSK</sequence>
<feature type="compositionally biased region" description="Basic and acidic residues" evidence="2">
    <location>
        <begin position="717"/>
        <end position="729"/>
    </location>
</feature>
<accession>A0A9J6CJB6</accession>
<proteinExistence type="predicted"/>
<feature type="region of interest" description="Disordered" evidence="2">
    <location>
        <begin position="771"/>
        <end position="809"/>
    </location>
</feature>
<reference evidence="5" key="1">
    <citation type="submission" date="2021-03" db="EMBL/GenBank/DDBJ databases">
        <title>Chromosome level genome of the anhydrobiotic midge Polypedilum vanderplanki.</title>
        <authorList>
            <person name="Yoshida Y."/>
            <person name="Kikawada T."/>
            <person name="Gusev O."/>
        </authorList>
    </citation>
    <scope>NUCLEOTIDE SEQUENCE</scope>
    <source>
        <strain evidence="5">NIAS01</strain>
        <tissue evidence="5">Whole body or cell culture</tissue>
    </source>
</reference>
<dbReference type="Gene3D" id="1.25.10.10">
    <property type="entry name" value="Leucine-rich Repeat Variant"/>
    <property type="match status" value="1"/>
</dbReference>
<evidence type="ECO:0000259" key="3">
    <source>
        <dbReference type="PROSITE" id="PS51232"/>
    </source>
</evidence>
<dbReference type="GO" id="GO:0003779">
    <property type="term" value="F:actin binding"/>
    <property type="evidence" value="ECO:0007669"/>
    <property type="project" value="InterPro"/>
</dbReference>
<feature type="region of interest" description="Disordered" evidence="2">
    <location>
        <begin position="717"/>
        <end position="736"/>
    </location>
</feature>
<feature type="domain" description="FH2" evidence="4">
    <location>
        <begin position="323"/>
        <end position="726"/>
    </location>
</feature>
<keyword evidence="6" id="KW-1185">Reference proteome</keyword>
<dbReference type="InterPro" id="IPR042201">
    <property type="entry name" value="FH2_Formin_sf"/>
</dbReference>
<keyword evidence="1" id="KW-0175">Coiled coil</keyword>
<dbReference type="EMBL" id="JADBJN010000001">
    <property type="protein sequence ID" value="KAG5682092.1"/>
    <property type="molecule type" value="Genomic_DNA"/>
</dbReference>
<dbReference type="OrthoDB" id="26518at2759"/>
<feature type="region of interest" description="Disordered" evidence="2">
    <location>
        <begin position="1391"/>
        <end position="1469"/>
    </location>
</feature>
<feature type="compositionally biased region" description="Polar residues" evidence="2">
    <location>
        <begin position="1101"/>
        <end position="1122"/>
    </location>
</feature>
<protein>
    <submittedName>
        <fullName evidence="5">Uncharacterized protein</fullName>
    </submittedName>
</protein>
<dbReference type="Gene3D" id="1.20.58.2220">
    <property type="entry name" value="Formin, FH2 domain"/>
    <property type="match status" value="1"/>
</dbReference>
<dbReference type="Pfam" id="PF06367">
    <property type="entry name" value="Drf_FH3"/>
    <property type="match status" value="1"/>
</dbReference>
<dbReference type="InterPro" id="IPR011989">
    <property type="entry name" value="ARM-like"/>
</dbReference>
<dbReference type="SUPFAM" id="SSF101447">
    <property type="entry name" value="Formin homology 2 domain (FH2 domain)"/>
    <property type="match status" value="1"/>
</dbReference>
<comment type="caution">
    <text evidence="5">The sequence shown here is derived from an EMBL/GenBank/DDBJ whole genome shotgun (WGS) entry which is preliminary data.</text>
</comment>